<reference evidence="2" key="1">
    <citation type="journal article" date="2012" name="Nat. Genet.">
        <title>Lifestyle transitions in plant pathogenic Colletotrichum fungi deciphered by genome and transcriptome analyses.</title>
        <authorList>
            <person name="O'Connell R.J."/>
            <person name="Thon M.R."/>
            <person name="Hacquard S."/>
            <person name="Amyotte S.G."/>
            <person name="Kleemann J."/>
            <person name="Torres M.F."/>
            <person name="Damm U."/>
            <person name="Buiate E.A."/>
            <person name="Epstein L."/>
            <person name="Alkan N."/>
            <person name="Altmueller J."/>
            <person name="Alvarado-Balderrama L."/>
            <person name="Bauser C.A."/>
            <person name="Becker C."/>
            <person name="Birren B.W."/>
            <person name="Chen Z."/>
            <person name="Choi J."/>
            <person name="Crouch J.A."/>
            <person name="Duvick J.P."/>
            <person name="Farman M.A."/>
            <person name="Gan P."/>
            <person name="Heiman D."/>
            <person name="Henrissat B."/>
            <person name="Howard R.J."/>
            <person name="Kabbage M."/>
            <person name="Koch C."/>
            <person name="Kracher B."/>
            <person name="Kubo Y."/>
            <person name="Law A.D."/>
            <person name="Lebrun M.-H."/>
            <person name="Lee Y.-H."/>
            <person name="Miyara I."/>
            <person name="Moore N."/>
            <person name="Neumann U."/>
            <person name="Nordstroem K."/>
            <person name="Panaccione D.G."/>
            <person name="Panstruga R."/>
            <person name="Place M."/>
            <person name="Proctor R.H."/>
            <person name="Prusky D."/>
            <person name="Rech G."/>
            <person name="Reinhardt R."/>
            <person name="Rollins J.A."/>
            <person name="Rounsley S."/>
            <person name="Schardl C.L."/>
            <person name="Schwartz D.C."/>
            <person name="Shenoy N."/>
            <person name="Shirasu K."/>
            <person name="Sikhakolli U.R."/>
            <person name="Stueber K."/>
            <person name="Sukno S.A."/>
            <person name="Sweigard J.A."/>
            <person name="Takano Y."/>
            <person name="Takahara H."/>
            <person name="Trail F."/>
            <person name="van der Does H.C."/>
            <person name="Voll L.M."/>
            <person name="Will I."/>
            <person name="Young S."/>
            <person name="Zeng Q."/>
            <person name="Zhang J."/>
            <person name="Zhou S."/>
            <person name="Dickman M.B."/>
            <person name="Schulze-Lefert P."/>
            <person name="Ver Loren van Themaat E."/>
            <person name="Ma L.-J."/>
            <person name="Vaillancourt L.J."/>
        </authorList>
    </citation>
    <scope>NUCLEOTIDE SEQUENCE [LARGE SCALE GENOMIC DNA]</scope>
    <source>
        <strain evidence="2">IMI 349063</strain>
    </source>
</reference>
<feature type="non-terminal residue" evidence="1">
    <location>
        <position position="85"/>
    </location>
</feature>
<sequence>STSYRDNCLPEENSLQHKIPNRSAVAGFTPAGLKMKMTRAPVSVIFVTLERLCCCDLPEISTLVNLRPIAHLFRQCSSTCAVLTR</sequence>
<organism evidence="1 2">
    <name type="scientific">Colletotrichum higginsianum (strain IMI 349063)</name>
    <name type="common">Crucifer anthracnose fungus</name>
    <dbReference type="NCBI Taxonomy" id="759273"/>
    <lineage>
        <taxon>Eukaryota</taxon>
        <taxon>Fungi</taxon>
        <taxon>Dikarya</taxon>
        <taxon>Ascomycota</taxon>
        <taxon>Pezizomycotina</taxon>
        <taxon>Sordariomycetes</taxon>
        <taxon>Hypocreomycetidae</taxon>
        <taxon>Glomerellales</taxon>
        <taxon>Glomerellaceae</taxon>
        <taxon>Colletotrichum</taxon>
        <taxon>Colletotrichum destructivum species complex</taxon>
    </lineage>
</organism>
<dbReference type="VEuPathDB" id="FungiDB:CH63R_13877"/>
<gene>
    <name evidence="1" type="ORF">CH063_02996</name>
</gene>
<dbReference type="AlphaFoldDB" id="H1VSA7"/>
<dbReference type="Proteomes" id="UP000007174">
    <property type="component" value="Unassembled WGS sequence"/>
</dbReference>
<name>H1VSA7_COLHI</name>
<evidence type="ECO:0000313" key="1">
    <source>
        <dbReference type="EMBL" id="CCF43115.1"/>
    </source>
</evidence>
<dbReference type="HOGENOM" id="CLU_2518586_0_0_1"/>
<evidence type="ECO:0000313" key="2">
    <source>
        <dbReference type="Proteomes" id="UP000007174"/>
    </source>
</evidence>
<proteinExistence type="predicted"/>
<dbReference type="EMBL" id="CACQ02005868">
    <property type="protein sequence ID" value="CCF43115.1"/>
    <property type="molecule type" value="Genomic_DNA"/>
</dbReference>
<accession>H1VSA7</accession>
<protein>
    <submittedName>
        <fullName evidence="1">Uncharacterized protein</fullName>
    </submittedName>
</protein>